<protein>
    <submittedName>
        <fullName evidence="2">Uncharacterized protein</fullName>
    </submittedName>
</protein>
<gene>
    <name evidence="2" type="ORF">SDC9_160129</name>
</gene>
<proteinExistence type="predicted"/>
<feature type="region of interest" description="Disordered" evidence="1">
    <location>
        <begin position="33"/>
        <end position="54"/>
    </location>
</feature>
<accession>A0A645FHI5</accession>
<sequence length="54" mass="6113">MMDAMQDIPNALPSHFIRIQLPAVEPFLSCQDVPIADPFGPDQPRRDPLNRKRG</sequence>
<feature type="compositionally biased region" description="Basic and acidic residues" evidence="1">
    <location>
        <begin position="43"/>
        <end position="54"/>
    </location>
</feature>
<evidence type="ECO:0000256" key="1">
    <source>
        <dbReference type="SAM" id="MobiDB-lite"/>
    </source>
</evidence>
<evidence type="ECO:0000313" key="2">
    <source>
        <dbReference type="EMBL" id="MPN12809.1"/>
    </source>
</evidence>
<dbReference type="AlphaFoldDB" id="A0A645FHI5"/>
<comment type="caution">
    <text evidence="2">The sequence shown here is derived from an EMBL/GenBank/DDBJ whole genome shotgun (WGS) entry which is preliminary data.</text>
</comment>
<name>A0A645FHI5_9ZZZZ</name>
<dbReference type="EMBL" id="VSSQ01059224">
    <property type="protein sequence ID" value="MPN12809.1"/>
    <property type="molecule type" value="Genomic_DNA"/>
</dbReference>
<reference evidence="2" key="1">
    <citation type="submission" date="2019-08" db="EMBL/GenBank/DDBJ databases">
        <authorList>
            <person name="Kucharzyk K."/>
            <person name="Murdoch R.W."/>
            <person name="Higgins S."/>
            <person name="Loffler F."/>
        </authorList>
    </citation>
    <scope>NUCLEOTIDE SEQUENCE</scope>
</reference>
<organism evidence="2">
    <name type="scientific">bioreactor metagenome</name>
    <dbReference type="NCBI Taxonomy" id="1076179"/>
    <lineage>
        <taxon>unclassified sequences</taxon>
        <taxon>metagenomes</taxon>
        <taxon>ecological metagenomes</taxon>
    </lineage>
</organism>